<dbReference type="GO" id="GO:0003824">
    <property type="term" value="F:catalytic activity"/>
    <property type="evidence" value="ECO:0007669"/>
    <property type="project" value="InterPro"/>
</dbReference>
<reference evidence="1 3" key="2">
    <citation type="journal article" date="2013" name="Nature">
        <title>Insights into bilaterian evolution from three spiralian genomes.</title>
        <authorList>
            <person name="Simakov O."/>
            <person name="Marletaz F."/>
            <person name="Cho S.J."/>
            <person name="Edsinger-Gonzales E."/>
            <person name="Havlak P."/>
            <person name="Hellsten U."/>
            <person name="Kuo D.H."/>
            <person name="Larsson T."/>
            <person name="Lv J."/>
            <person name="Arendt D."/>
            <person name="Savage R."/>
            <person name="Osoegawa K."/>
            <person name="de Jong P."/>
            <person name="Grimwood J."/>
            <person name="Chapman J.A."/>
            <person name="Shapiro H."/>
            <person name="Aerts A."/>
            <person name="Otillar R.P."/>
            <person name="Terry A.Y."/>
            <person name="Boore J.L."/>
            <person name="Grigoriev I.V."/>
            <person name="Lindberg D.R."/>
            <person name="Seaver E.C."/>
            <person name="Weisblat D.A."/>
            <person name="Putnam N.H."/>
            <person name="Rokhsar D.S."/>
        </authorList>
    </citation>
    <scope>NUCLEOTIDE SEQUENCE</scope>
</reference>
<reference evidence="3" key="1">
    <citation type="submission" date="2012-12" db="EMBL/GenBank/DDBJ databases">
        <authorList>
            <person name="Hellsten U."/>
            <person name="Grimwood J."/>
            <person name="Chapman J.A."/>
            <person name="Shapiro H."/>
            <person name="Aerts A."/>
            <person name="Otillar R.P."/>
            <person name="Terry A.Y."/>
            <person name="Boore J.L."/>
            <person name="Simakov O."/>
            <person name="Marletaz F."/>
            <person name="Cho S.-J."/>
            <person name="Edsinger-Gonzales E."/>
            <person name="Havlak P."/>
            <person name="Kuo D.-H."/>
            <person name="Larsson T."/>
            <person name="Lv J."/>
            <person name="Arendt D."/>
            <person name="Savage R."/>
            <person name="Osoegawa K."/>
            <person name="de Jong P."/>
            <person name="Lindberg D.R."/>
            <person name="Seaver E.C."/>
            <person name="Weisblat D.A."/>
            <person name="Putnam N.H."/>
            <person name="Grigoriev I.V."/>
            <person name="Rokhsar D.S."/>
        </authorList>
    </citation>
    <scope>NUCLEOTIDE SEQUENCE</scope>
</reference>
<dbReference type="PANTHER" id="PTHR33776:SF4">
    <property type="entry name" value="ENDONUCLEASE_EXONUCLEASE_PHOSPHATASE DOMAIN-CONTAINING PROTEIN"/>
    <property type="match status" value="1"/>
</dbReference>
<dbReference type="PANTHER" id="PTHR33776">
    <property type="entry name" value="ENDO/EXONUCLEASE/PHOSPHATASE DOMAIN-CONTAINING PROTEIN"/>
    <property type="match status" value="1"/>
</dbReference>
<dbReference type="EMBL" id="KB097700">
    <property type="protein sequence ID" value="ESN91280.1"/>
    <property type="molecule type" value="Genomic_DNA"/>
</dbReference>
<dbReference type="STRING" id="6412.T1EWJ1"/>
<accession>T1EWJ1</accession>
<dbReference type="EnsemblMetazoa" id="HelroT165282">
    <property type="protein sequence ID" value="HelroP165282"/>
    <property type="gene ID" value="HelroG165282"/>
</dbReference>
<gene>
    <name evidence="2" type="primary">20200941</name>
    <name evidence="1" type="ORF">HELRODRAFT_165282</name>
</gene>
<dbReference type="AlphaFoldDB" id="T1EWJ1"/>
<protein>
    <recommendedName>
        <fullName evidence="4">Endonuclease/exonuclease/phosphatase domain-containing protein</fullName>
    </recommendedName>
</protein>
<sequence length="331" mass="38870">MASKKILLNEIELLKDDKKDKLLLKQRGNKNFTFDVIAVTETWLDKDKEELINMNNYKFLGKNRSFKAGGGAGFYIQNEIQYTVRTDLNNLKKLDEVLMRVSNENKQSVLMGDFNIDMLKEENNTSNSFRQLILSFNMHQMINMPTRISTNRFCKTDSSRNAKKMIKQRPWLTKEVTKMLKNKKYLFKRYIKNPNSYSKLMSNGQLLDSPEESLNKYFTELAQNLRNSLPKSSIWKDMIIKTVNVPNSFFLLETSSSKIIEVTKLLKSKSSYGYDHIPMEIMFSHYYNYCNAKRRKNFLKTNNSKTNMLFNHIISKKLEPRFTNGFSCGYL</sequence>
<dbReference type="InterPro" id="IPR036691">
    <property type="entry name" value="Endo/exonu/phosph_ase_sf"/>
</dbReference>
<dbReference type="KEGG" id="hro:HELRODRAFT_165282"/>
<evidence type="ECO:0000313" key="3">
    <source>
        <dbReference type="Proteomes" id="UP000015101"/>
    </source>
</evidence>
<keyword evidence="3" id="KW-1185">Reference proteome</keyword>
<dbReference type="RefSeq" id="XP_009030162.1">
    <property type="nucleotide sequence ID" value="XM_009031914.1"/>
</dbReference>
<organism evidence="2 3">
    <name type="scientific">Helobdella robusta</name>
    <name type="common">Californian leech</name>
    <dbReference type="NCBI Taxonomy" id="6412"/>
    <lineage>
        <taxon>Eukaryota</taxon>
        <taxon>Metazoa</taxon>
        <taxon>Spiralia</taxon>
        <taxon>Lophotrochozoa</taxon>
        <taxon>Annelida</taxon>
        <taxon>Clitellata</taxon>
        <taxon>Hirudinea</taxon>
        <taxon>Rhynchobdellida</taxon>
        <taxon>Glossiphoniidae</taxon>
        <taxon>Helobdella</taxon>
    </lineage>
</organism>
<evidence type="ECO:0000313" key="2">
    <source>
        <dbReference type="EnsemblMetazoa" id="HelroP165282"/>
    </source>
</evidence>
<dbReference type="InParanoid" id="T1EWJ1"/>
<dbReference type="Proteomes" id="UP000015101">
    <property type="component" value="Unassembled WGS sequence"/>
</dbReference>
<reference evidence="2" key="3">
    <citation type="submission" date="2015-06" db="UniProtKB">
        <authorList>
            <consortium name="EnsemblMetazoa"/>
        </authorList>
    </citation>
    <scope>IDENTIFICATION</scope>
</reference>
<dbReference type="GeneID" id="20200941"/>
<dbReference type="Gene3D" id="3.60.10.10">
    <property type="entry name" value="Endonuclease/exonuclease/phosphatase"/>
    <property type="match status" value="1"/>
</dbReference>
<dbReference type="OrthoDB" id="414730at2759"/>
<evidence type="ECO:0000313" key="1">
    <source>
        <dbReference type="EMBL" id="ESN91280.1"/>
    </source>
</evidence>
<dbReference type="EMBL" id="AMQM01002012">
    <property type="status" value="NOT_ANNOTATED_CDS"/>
    <property type="molecule type" value="Genomic_DNA"/>
</dbReference>
<dbReference type="SUPFAM" id="SSF56219">
    <property type="entry name" value="DNase I-like"/>
    <property type="match status" value="1"/>
</dbReference>
<proteinExistence type="predicted"/>
<evidence type="ECO:0008006" key="4">
    <source>
        <dbReference type="Google" id="ProtNLM"/>
    </source>
</evidence>
<name>T1EWJ1_HELRO</name>
<dbReference type="HOGENOM" id="CLU_840150_0_0_1"/>
<dbReference type="CTD" id="20200941"/>